<dbReference type="Pfam" id="PF01565">
    <property type="entry name" value="FAD_binding_4"/>
    <property type="match status" value="1"/>
</dbReference>
<sequence>MFPWKHVHFIGIGGAGLSAMASLLHQAGVKVTGSDLTHSLKTRSLEDMGIAISYHQEGELINAGISLVVMSTAVPSDNLELENAKNIGLKVVSRQVLLKAICDCYESVIAIGGSHGKTTVTSMCAWLFQQSGTAASWMIGGELNSIDFPSAKFDPTGPLIIEADESDGTIAALHASTGVLVNTDDDHSWSVGGVNQLYDNFRKFSRQSKTIFAADENSCRTVLSGIDSINFVNTDGSLQLPQKGDFMRLNASLAIEACVNEGLDKDPCKKHLESFCGVQRRSQVHFETAFLTLFEDYAHHPKELKALNSALEEQYDPYYKIAVFQVHRFERLESYVKEFAAELKEFDKVFLAPPFSAWSKRNDSPSLEQLRVLLSPKAEIFECENWEYNAEKVLAQTPTTEHCIITVIGAATVKDIIPWLKNQLISHSLSERLPDLEILHEPEWSEITTLGAGIKQHACYEPQSLEELQELIKFAKRYSLKTLILGAGSNMVGSDQLFDGIIIRLRLGDFAAITIDGLNAQVGAGVKWLRLIKTLQEHNLGGIEALAAVPGSIGGGVRMNAGAQGLETASFVLEVTGLTMDAKIIFFKSEDIQWSYRSCSLADDFIVTSIKMKFQRAVPQRSKAIVQSTREFRKKTQPGGRNPGCAFRNPGYLAAGLLIEKYGFKSLSFPHCAVSDIHANFFINEDKCSADEYARLMEYVQSGIYNACGIRLQQEVVFSDQRKINAVKALKITVLKGGPSSERPISLKSAEAVAKALRDGGHKVEEIDLNDFTLPQIAKDCDLIFPVLHGEFGEDGQVQKLIEEQGFPYVGCDISSSQLCIDKDATVCALRKAGLPVCESIVLRSKEELIPSNIKLPVVVKPNRQGSSICLSLVEKEEDLEKAIQLAFENDDTVLVESFFQGIECTVGIIDGKALSLVEIIPPEGFFDYDAKYTYSKGQTQYNCPPKQIPSEVCERLKQCAEETFKVLKGRQLMRVDMIWNQESDKFIILEANTMPGFTSSSLLPKAAKYDGVSFTELCCSLAKNAL</sequence>
<dbReference type="SUPFAM" id="SSF53623">
    <property type="entry name" value="MurD-like peptide ligases, catalytic domain"/>
    <property type="match status" value="1"/>
</dbReference>
<dbReference type="Pfam" id="PF02873">
    <property type="entry name" value="MurB_C"/>
    <property type="match status" value="1"/>
</dbReference>
<dbReference type="InterPro" id="IPR016166">
    <property type="entry name" value="FAD-bd_PCMH"/>
</dbReference>
<keyword evidence="19" id="KW-0547">Nucleotide-binding</keyword>
<dbReference type="PANTHER" id="PTHR43445:SF3">
    <property type="entry name" value="UDP-N-ACETYLMURAMATE--L-ALANINE LIGASE"/>
    <property type="match status" value="1"/>
</dbReference>
<feature type="domain" description="ATP-grasp" evidence="20">
    <location>
        <begin position="827"/>
        <end position="1024"/>
    </location>
</feature>
<dbReference type="InterPro" id="IPR005905">
    <property type="entry name" value="D_ala_D_ala"/>
</dbReference>
<dbReference type="InterPro" id="IPR016169">
    <property type="entry name" value="FAD-bd_PCMH_sub2"/>
</dbReference>
<dbReference type="Gene3D" id="3.40.1190.10">
    <property type="entry name" value="Mur-like, catalytic domain"/>
    <property type="match status" value="1"/>
</dbReference>
<dbReference type="SUPFAM" id="SSF56059">
    <property type="entry name" value="Glutathione synthetase ATP-binding domain-like"/>
    <property type="match status" value="1"/>
</dbReference>
<keyword evidence="23" id="KW-1185">Reference proteome</keyword>
<keyword evidence="19" id="KW-0067">ATP-binding</keyword>
<comment type="similarity">
    <text evidence="18">Belongs to the D-alanine--D-alanine ligase family.</text>
</comment>
<dbReference type="RefSeq" id="WP_274153639.1">
    <property type="nucleotide sequence ID" value="NZ_CP117812.1"/>
</dbReference>
<feature type="active site" evidence="17">
    <location>
        <position position="597"/>
    </location>
</feature>
<dbReference type="EMBL" id="CP117812">
    <property type="protein sequence ID" value="WDE98770.1"/>
    <property type="molecule type" value="Genomic_DNA"/>
</dbReference>
<evidence type="ECO:0000256" key="2">
    <source>
        <dbReference type="ARBA" id="ARBA00003921"/>
    </source>
</evidence>
<dbReference type="EC" id="1.3.1.98" evidence="17"/>
<dbReference type="GO" id="GO:0008762">
    <property type="term" value="F:UDP-N-acetylmuramate dehydrogenase activity"/>
    <property type="evidence" value="ECO:0007669"/>
    <property type="project" value="UniProtKB-EC"/>
</dbReference>
<keyword evidence="10 17" id="KW-0521">NADP</keyword>
<dbReference type="NCBIfam" id="TIGR01205">
    <property type="entry name" value="D_ala_D_alaTIGR"/>
    <property type="match status" value="1"/>
</dbReference>
<dbReference type="PROSITE" id="PS50975">
    <property type="entry name" value="ATP_GRASP"/>
    <property type="match status" value="1"/>
</dbReference>
<comment type="subcellular location">
    <subcellularLocation>
        <location evidence="3 18">Cytoplasm</location>
    </subcellularLocation>
</comment>
<evidence type="ECO:0000256" key="1">
    <source>
        <dbReference type="ARBA" id="ARBA00001974"/>
    </source>
</evidence>
<evidence type="ECO:0000256" key="12">
    <source>
        <dbReference type="ARBA" id="ARBA00022984"/>
    </source>
</evidence>
<dbReference type="InterPro" id="IPR011601">
    <property type="entry name" value="MurB_C"/>
</dbReference>
<evidence type="ECO:0000259" key="20">
    <source>
        <dbReference type="PROSITE" id="PS50975"/>
    </source>
</evidence>
<evidence type="ECO:0000256" key="14">
    <source>
        <dbReference type="ARBA" id="ARBA00023306"/>
    </source>
</evidence>
<comment type="function">
    <text evidence="2 18">Cell wall formation.</text>
</comment>
<comment type="catalytic activity">
    <reaction evidence="16 17">
        <text>UDP-N-acetyl-alpha-D-muramate + NADP(+) = UDP-N-acetyl-3-O-(1-carboxyvinyl)-alpha-D-glucosamine + NADPH + H(+)</text>
        <dbReference type="Rhea" id="RHEA:12248"/>
        <dbReference type="ChEBI" id="CHEBI:15378"/>
        <dbReference type="ChEBI" id="CHEBI:57783"/>
        <dbReference type="ChEBI" id="CHEBI:58349"/>
        <dbReference type="ChEBI" id="CHEBI:68483"/>
        <dbReference type="ChEBI" id="CHEBI:70757"/>
        <dbReference type="EC" id="1.3.1.98"/>
    </reaction>
</comment>
<dbReference type="InterPro" id="IPR000713">
    <property type="entry name" value="Mur_ligase_N"/>
</dbReference>
<evidence type="ECO:0000256" key="16">
    <source>
        <dbReference type="ARBA" id="ARBA00048914"/>
    </source>
</evidence>
<evidence type="ECO:0000256" key="5">
    <source>
        <dbReference type="ARBA" id="ARBA00022490"/>
    </source>
</evidence>
<dbReference type="HAMAP" id="MF_00047">
    <property type="entry name" value="Dala_Dala_lig"/>
    <property type="match status" value="1"/>
</dbReference>
<dbReference type="InterPro" id="IPR036565">
    <property type="entry name" value="Mur-like_cat_sf"/>
</dbReference>
<keyword evidence="9 17" id="KW-0274">FAD</keyword>
<dbReference type="SUPFAM" id="SSF51984">
    <property type="entry name" value="MurCD N-terminal domain"/>
    <property type="match status" value="1"/>
</dbReference>
<comment type="catalytic activity">
    <reaction evidence="18">
        <text>2 D-alanine + ATP = D-alanyl-D-alanine + ADP + phosphate + H(+)</text>
        <dbReference type="Rhea" id="RHEA:11224"/>
        <dbReference type="ChEBI" id="CHEBI:15378"/>
        <dbReference type="ChEBI" id="CHEBI:30616"/>
        <dbReference type="ChEBI" id="CHEBI:43474"/>
        <dbReference type="ChEBI" id="CHEBI:57416"/>
        <dbReference type="ChEBI" id="CHEBI:57822"/>
        <dbReference type="ChEBI" id="CHEBI:456216"/>
        <dbReference type="EC" id="6.3.2.4"/>
    </reaction>
</comment>
<gene>
    <name evidence="17 22" type="primary">murB</name>
    <name evidence="18" type="synonym">ddl</name>
    <name evidence="22" type="ORF">PQO03_13080</name>
</gene>
<comment type="similarity">
    <text evidence="17">Belongs to the MurB family.</text>
</comment>
<dbReference type="InterPro" id="IPR050061">
    <property type="entry name" value="MurCDEF_pg_biosynth"/>
</dbReference>
<reference evidence="22 23" key="1">
    <citation type="submission" date="2023-02" db="EMBL/GenBank/DDBJ databases">
        <title>Genome sequence of Lentisphaera profundi SAORIC-696.</title>
        <authorList>
            <person name="Kim e."/>
            <person name="Cho J.-C."/>
            <person name="Choi A."/>
            <person name="Kang I."/>
        </authorList>
    </citation>
    <scope>NUCLEOTIDE SEQUENCE [LARGE SCALE GENOMIC DNA]</scope>
    <source>
        <strain evidence="22 23">SAORIC-696</strain>
    </source>
</reference>
<accession>A0ABY7VZZ8</accession>
<dbReference type="InterPro" id="IPR013815">
    <property type="entry name" value="ATP_grasp_subdomain_1"/>
</dbReference>
<evidence type="ECO:0000256" key="8">
    <source>
        <dbReference type="ARBA" id="ARBA00022630"/>
    </source>
</evidence>
<keyword evidence="5 18" id="KW-0963">Cytoplasm</keyword>
<dbReference type="Gene3D" id="3.40.50.720">
    <property type="entry name" value="NAD(P)-binding Rossmann-like Domain"/>
    <property type="match status" value="1"/>
</dbReference>
<keyword evidence="6 18" id="KW-0436">Ligase</keyword>
<evidence type="ECO:0000256" key="3">
    <source>
        <dbReference type="ARBA" id="ARBA00004496"/>
    </source>
</evidence>
<evidence type="ECO:0000256" key="9">
    <source>
        <dbReference type="ARBA" id="ARBA00022827"/>
    </source>
</evidence>
<dbReference type="HAMAP" id="MF_00037">
    <property type="entry name" value="MurB"/>
    <property type="match status" value="1"/>
</dbReference>
<dbReference type="PANTHER" id="PTHR43445">
    <property type="entry name" value="UDP-N-ACETYLMURAMATE--L-ALANINE LIGASE-RELATED"/>
    <property type="match status" value="1"/>
</dbReference>
<evidence type="ECO:0000256" key="11">
    <source>
        <dbReference type="ARBA" id="ARBA00022960"/>
    </source>
</evidence>
<proteinExistence type="inferred from homology"/>
<evidence type="ECO:0000313" key="22">
    <source>
        <dbReference type="EMBL" id="WDE98770.1"/>
    </source>
</evidence>
<dbReference type="InterPro" id="IPR011761">
    <property type="entry name" value="ATP-grasp"/>
</dbReference>
<dbReference type="InterPro" id="IPR003170">
    <property type="entry name" value="MurB"/>
</dbReference>
<feature type="active site" description="Proton donor" evidence="17">
    <location>
        <position position="645"/>
    </location>
</feature>
<dbReference type="Proteomes" id="UP001214250">
    <property type="component" value="Chromosome 2"/>
</dbReference>
<dbReference type="Gene3D" id="3.30.470.20">
    <property type="entry name" value="ATP-grasp fold, B domain"/>
    <property type="match status" value="1"/>
</dbReference>
<dbReference type="Gene3D" id="3.90.190.20">
    <property type="entry name" value="Mur ligase, C-terminal domain"/>
    <property type="match status" value="1"/>
</dbReference>
<evidence type="ECO:0000256" key="19">
    <source>
        <dbReference type="PROSITE-ProRule" id="PRU00409"/>
    </source>
</evidence>
<dbReference type="NCBIfam" id="NF002378">
    <property type="entry name" value="PRK01372.1"/>
    <property type="match status" value="1"/>
</dbReference>
<dbReference type="Gene3D" id="3.30.1490.20">
    <property type="entry name" value="ATP-grasp fold, A domain"/>
    <property type="match status" value="1"/>
</dbReference>
<dbReference type="Pfam" id="PF01820">
    <property type="entry name" value="Dala_Dala_lig_N"/>
    <property type="match status" value="1"/>
</dbReference>
<dbReference type="InterPro" id="IPR016185">
    <property type="entry name" value="PreATP-grasp_dom_sf"/>
</dbReference>
<dbReference type="Gene3D" id="3.90.78.10">
    <property type="entry name" value="UDP-N-acetylenolpyruvoylglucosamine reductase, C-terminal domain"/>
    <property type="match status" value="1"/>
</dbReference>
<dbReference type="PROSITE" id="PS51387">
    <property type="entry name" value="FAD_PCMH"/>
    <property type="match status" value="1"/>
</dbReference>
<keyword evidence="13 17" id="KW-0560">Oxidoreductase</keyword>
<evidence type="ECO:0000256" key="15">
    <source>
        <dbReference type="ARBA" id="ARBA00023316"/>
    </source>
</evidence>
<evidence type="ECO:0000259" key="21">
    <source>
        <dbReference type="PROSITE" id="PS51387"/>
    </source>
</evidence>
<comment type="pathway">
    <text evidence="4 18">Cell wall biogenesis; peptidoglycan biosynthesis.</text>
</comment>
<dbReference type="Gene3D" id="3.30.465.10">
    <property type="match status" value="1"/>
</dbReference>
<evidence type="ECO:0000313" key="23">
    <source>
        <dbReference type="Proteomes" id="UP001214250"/>
    </source>
</evidence>
<evidence type="ECO:0000256" key="18">
    <source>
        <dbReference type="HAMAP-Rule" id="MF_00047"/>
    </source>
</evidence>
<keyword evidence="12 18" id="KW-0573">Peptidoglycan synthesis</keyword>
<dbReference type="NCBIfam" id="TIGR00179">
    <property type="entry name" value="murB"/>
    <property type="match status" value="1"/>
</dbReference>
<dbReference type="SUPFAM" id="SSF56176">
    <property type="entry name" value="FAD-binding/transporter-associated domain-like"/>
    <property type="match status" value="1"/>
</dbReference>
<dbReference type="InterPro" id="IPR011127">
    <property type="entry name" value="Dala_Dala_lig_N"/>
</dbReference>
<dbReference type="InterPro" id="IPR036635">
    <property type="entry name" value="MurB_C_sf"/>
</dbReference>
<evidence type="ECO:0000256" key="6">
    <source>
        <dbReference type="ARBA" id="ARBA00022598"/>
    </source>
</evidence>
<keyword evidence="14 17" id="KW-0131">Cell cycle</keyword>
<evidence type="ECO:0000256" key="7">
    <source>
        <dbReference type="ARBA" id="ARBA00022618"/>
    </source>
</evidence>
<evidence type="ECO:0000256" key="10">
    <source>
        <dbReference type="ARBA" id="ARBA00022857"/>
    </source>
</evidence>
<evidence type="ECO:0000256" key="4">
    <source>
        <dbReference type="ARBA" id="ARBA00004752"/>
    </source>
</evidence>
<keyword evidence="15 18" id="KW-0961">Cell wall biogenesis/degradation</keyword>
<dbReference type="InterPro" id="IPR036615">
    <property type="entry name" value="Mur_ligase_C_dom_sf"/>
</dbReference>
<dbReference type="SUPFAM" id="SSF53244">
    <property type="entry name" value="MurD-like peptide ligases, peptide-binding domain"/>
    <property type="match status" value="1"/>
</dbReference>
<dbReference type="Gene3D" id="3.30.43.10">
    <property type="entry name" value="Uridine Diphospho-n-acetylenolpyruvylglucosamine Reductase, domain 2"/>
    <property type="match status" value="1"/>
</dbReference>
<organism evidence="22 23">
    <name type="scientific">Lentisphaera profundi</name>
    <dbReference type="NCBI Taxonomy" id="1658616"/>
    <lineage>
        <taxon>Bacteria</taxon>
        <taxon>Pseudomonadati</taxon>
        <taxon>Lentisphaerota</taxon>
        <taxon>Lentisphaeria</taxon>
        <taxon>Lentisphaerales</taxon>
        <taxon>Lentisphaeraceae</taxon>
        <taxon>Lentisphaera</taxon>
    </lineage>
</organism>
<dbReference type="InterPro" id="IPR011095">
    <property type="entry name" value="Dala_Dala_lig_C"/>
</dbReference>
<dbReference type="InterPro" id="IPR006094">
    <property type="entry name" value="Oxid_FAD_bind_N"/>
</dbReference>
<name>A0ABY7VZZ8_9BACT</name>
<dbReference type="SUPFAM" id="SSF52440">
    <property type="entry name" value="PreATP-grasp domain"/>
    <property type="match status" value="1"/>
</dbReference>
<dbReference type="InterPro" id="IPR016167">
    <property type="entry name" value="FAD-bd_PCMH_sub1"/>
</dbReference>
<dbReference type="SUPFAM" id="SSF56194">
    <property type="entry name" value="Uridine diphospho-N-Acetylenolpyruvylglucosamine reductase, MurB, C-terminal domain"/>
    <property type="match status" value="1"/>
</dbReference>
<dbReference type="Gene3D" id="3.40.50.20">
    <property type="match status" value="1"/>
</dbReference>
<keyword evidence="8 17" id="KW-0285">Flavoprotein</keyword>
<dbReference type="InterPro" id="IPR036318">
    <property type="entry name" value="FAD-bd_PCMH-like_sf"/>
</dbReference>
<evidence type="ECO:0000256" key="17">
    <source>
        <dbReference type="HAMAP-Rule" id="MF_00037"/>
    </source>
</evidence>
<evidence type="ECO:0000256" key="13">
    <source>
        <dbReference type="ARBA" id="ARBA00023002"/>
    </source>
</evidence>
<keyword evidence="11 18" id="KW-0133">Cell shape</keyword>
<feature type="active site" evidence="17">
    <location>
        <position position="715"/>
    </location>
</feature>
<comment type="cofactor">
    <cofactor evidence="1 17">
        <name>FAD</name>
        <dbReference type="ChEBI" id="CHEBI:57692"/>
    </cofactor>
</comment>
<dbReference type="Pfam" id="PF07478">
    <property type="entry name" value="Dala_Dala_lig_C"/>
    <property type="match status" value="1"/>
</dbReference>
<dbReference type="Pfam" id="PF01225">
    <property type="entry name" value="Mur_ligase"/>
    <property type="match status" value="1"/>
</dbReference>
<keyword evidence="7 17" id="KW-0132">Cell division</keyword>
<protein>
    <recommendedName>
        <fullName evidence="17 18">Multifunctional fusion protein</fullName>
    </recommendedName>
    <domain>
        <recommendedName>
            <fullName evidence="18">D-alanine--D-alanine ligase</fullName>
            <ecNumber evidence="18">6.3.2.4</ecNumber>
        </recommendedName>
        <alternativeName>
            <fullName evidence="18">D-Ala-D-Ala ligase</fullName>
        </alternativeName>
        <alternativeName>
            <fullName evidence="18">D-alanylalanine synthetase</fullName>
        </alternativeName>
    </domain>
    <domain>
        <recommendedName>
            <fullName evidence="17">UDP-N-acetylenolpyruvoylglucosamine reductase</fullName>
            <ecNumber evidence="17">1.3.1.98</ecNumber>
        </recommendedName>
        <alternativeName>
            <fullName evidence="17">UDP-N-acetylmuramate dehydrogenase</fullName>
        </alternativeName>
    </domain>
</protein>
<dbReference type="EC" id="6.3.2.4" evidence="18"/>
<feature type="domain" description="FAD-binding PCMH-type" evidence="21">
    <location>
        <begin position="452"/>
        <end position="617"/>
    </location>
</feature>